<reference evidence="1 2" key="1">
    <citation type="journal article" date="2019" name="Int. J. Syst. Evol. Microbiol.">
        <title>The Global Catalogue of Microorganisms (GCM) 10K type strain sequencing project: providing services to taxonomists for standard genome sequencing and annotation.</title>
        <authorList>
            <consortium name="The Broad Institute Genomics Platform"/>
            <consortium name="The Broad Institute Genome Sequencing Center for Infectious Disease"/>
            <person name="Wu L."/>
            <person name="Ma J."/>
        </authorList>
    </citation>
    <scope>NUCLEOTIDE SEQUENCE [LARGE SCALE GENOMIC DNA]</scope>
    <source>
        <strain evidence="1 2">JCM 10649</strain>
    </source>
</reference>
<gene>
    <name evidence="1" type="ORF">GCM10009544_09350</name>
</gene>
<sequence>MSSGRLLRPGSAPVLPVRRGRGVRGENEATQLLGAGVQVVGRLSGRATVPGVPLRYQVVQNARPWLARIQLAFLRIR</sequence>
<organism evidence="1 2">
    <name type="scientific">Streptomyces stramineus</name>
    <dbReference type="NCBI Taxonomy" id="173861"/>
    <lineage>
        <taxon>Bacteria</taxon>
        <taxon>Bacillati</taxon>
        <taxon>Actinomycetota</taxon>
        <taxon>Actinomycetes</taxon>
        <taxon>Kitasatosporales</taxon>
        <taxon>Streptomycetaceae</taxon>
        <taxon>Streptomyces</taxon>
    </lineage>
</organism>
<keyword evidence="2" id="KW-1185">Reference proteome</keyword>
<accession>A0ABN0ZIM9</accession>
<evidence type="ECO:0000313" key="1">
    <source>
        <dbReference type="EMBL" id="GAA0448691.1"/>
    </source>
</evidence>
<dbReference type="Proteomes" id="UP001499895">
    <property type="component" value="Unassembled WGS sequence"/>
</dbReference>
<proteinExistence type="predicted"/>
<protein>
    <submittedName>
        <fullName evidence="1">Uncharacterized protein</fullName>
    </submittedName>
</protein>
<evidence type="ECO:0000313" key="2">
    <source>
        <dbReference type="Proteomes" id="UP001499895"/>
    </source>
</evidence>
<comment type="caution">
    <text evidence="1">The sequence shown here is derived from an EMBL/GenBank/DDBJ whole genome shotgun (WGS) entry which is preliminary data.</text>
</comment>
<dbReference type="EMBL" id="BAAAHB010000005">
    <property type="protein sequence ID" value="GAA0448691.1"/>
    <property type="molecule type" value="Genomic_DNA"/>
</dbReference>
<name>A0ABN0ZIM9_9ACTN</name>